<dbReference type="AlphaFoldDB" id="A0A5B7IKU5"/>
<sequence length="112" mass="12644">MKQHSKQLHPSLSESRLNCADSNPYSSLLLLVQQSSVIQGLFKYFPCASFVQYCLVICLASRAYLHLLISNSPSRKRELTRSNGVNPPILVLLARVQKRFALTTIFPGHRDD</sequence>
<evidence type="ECO:0000313" key="1">
    <source>
        <dbReference type="EMBL" id="MPC82549.1"/>
    </source>
</evidence>
<name>A0A5B7IKU5_PORTR</name>
<reference evidence="1 2" key="1">
    <citation type="submission" date="2019-05" db="EMBL/GenBank/DDBJ databases">
        <title>Another draft genome of Portunus trituberculatus and its Hox gene families provides insights of decapod evolution.</title>
        <authorList>
            <person name="Jeong J.-H."/>
            <person name="Song I."/>
            <person name="Kim S."/>
            <person name="Choi T."/>
            <person name="Kim D."/>
            <person name="Ryu S."/>
            <person name="Kim W."/>
        </authorList>
    </citation>
    <scope>NUCLEOTIDE SEQUENCE [LARGE SCALE GENOMIC DNA]</scope>
    <source>
        <tissue evidence="1">Muscle</tissue>
    </source>
</reference>
<dbReference type="EMBL" id="VSRR010060091">
    <property type="protein sequence ID" value="MPC82549.1"/>
    <property type="molecule type" value="Genomic_DNA"/>
</dbReference>
<proteinExistence type="predicted"/>
<gene>
    <name evidence="1" type="ORF">E2C01_077222</name>
</gene>
<protein>
    <submittedName>
        <fullName evidence="1">Uncharacterized protein</fullName>
    </submittedName>
</protein>
<comment type="caution">
    <text evidence="1">The sequence shown here is derived from an EMBL/GenBank/DDBJ whole genome shotgun (WGS) entry which is preliminary data.</text>
</comment>
<accession>A0A5B7IKU5</accession>
<keyword evidence="2" id="KW-1185">Reference proteome</keyword>
<dbReference type="Proteomes" id="UP000324222">
    <property type="component" value="Unassembled WGS sequence"/>
</dbReference>
<organism evidence="1 2">
    <name type="scientific">Portunus trituberculatus</name>
    <name type="common">Swimming crab</name>
    <name type="synonym">Neptunus trituberculatus</name>
    <dbReference type="NCBI Taxonomy" id="210409"/>
    <lineage>
        <taxon>Eukaryota</taxon>
        <taxon>Metazoa</taxon>
        <taxon>Ecdysozoa</taxon>
        <taxon>Arthropoda</taxon>
        <taxon>Crustacea</taxon>
        <taxon>Multicrustacea</taxon>
        <taxon>Malacostraca</taxon>
        <taxon>Eumalacostraca</taxon>
        <taxon>Eucarida</taxon>
        <taxon>Decapoda</taxon>
        <taxon>Pleocyemata</taxon>
        <taxon>Brachyura</taxon>
        <taxon>Eubrachyura</taxon>
        <taxon>Portunoidea</taxon>
        <taxon>Portunidae</taxon>
        <taxon>Portuninae</taxon>
        <taxon>Portunus</taxon>
    </lineage>
</organism>
<evidence type="ECO:0000313" key="2">
    <source>
        <dbReference type="Proteomes" id="UP000324222"/>
    </source>
</evidence>